<feature type="compositionally biased region" description="Polar residues" evidence="10">
    <location>
        <begin position="1157"/>
        <end position="1182"/>
    </location>
</feature>
<dbReference type="PROSITE" id="PS00107">
    <property type="entry name" value="PROTEIN_KINASE_ATP"/>
    <property type="match status" value="1"/>
</dbReference>
<dbReference type="GO" id="GO:0001558">
    <property type="term" value="P:regulation of cell growth"/>
    <property type="evidence" value="ECO:0007669"/>
    <property type="project" value="UniProtKB-ARBA"/>
</dbReference>
<feature type="compositionally biased region" description="Basic residues" evidence="10">
    <location>
        <begin position="1334"/>
        <end position="1349"/>
    </location>
</feature>
<feature type="compositionally biased region" description="Polar residues" evidence="10">
    <location>
        <begin position="1105"/>
        <end position="1115"/>
    </location>
</feature>
<dbReference type="PANTHER" id="PTHR43895">
    <property type="entry name" value="CALCIUM/CALMODULIN-DEPENDENT PROTEIN KINASE KINASE-RELATED"/>
    <property type="match status" value="1"/>
</dbReference>
<evidence type="ECO:0000256" key="5">
    <source>
        <dbReference type="ARBA" id="ARBA00022777"/>
    </source>
</evidence>
<sequence length="1385" mass="150656">MSTDSLERNSGENGFLVVLPSGQDGGSGDVDDTPRSEAPPPLLDVTTPRTTEAAVAKSIDYFSQSSAVAAGNQPPHGDSAEVAVGDCTATNAQEANKAQGHTHPPPGSVSTPDALLSPRPAAQHTPSSQSIDSVESVDSVATLKAARPILQPSGSSFPDQSFAALHSQYHGTYYRPSHMRKPLPPVPYSPVANFATAIASHHPRAGQSAPGSPAGGPNYGLFSPSSMTAVRSDTSSATYPSPFLHHTQRHVPKETHIADVDVDPISGRKVINHYEIMDELGRGTHGKVKLGRDLHHDNVYVAIKIVERFSKRRKLGRLGTTEDKVKKEVAILKKARHPNVVALLEVIDDPSRKKVYIVLEWVEKGEINWRRKAPREIAMVEARRYERESREAKTGKHDERLAAQDRAVLEEAKKRLDKQKRRQIRTYRRMRRGVDEAPEVWSNEMAGEDDMSEESEEDRLSRISSITGEMSVPLAQQATQWLDIGAENPSPTTEPLNIPRNVDFNLTGLEGTMYGAYDPNSDPNSTESSLPSSLQGSQHGSVEGLSELAHEVLDSHLDSELEYVPIMSMNEIRGAFRDTVLGLQYLHYQGIIHRDIKPPNLLATHDNHVKISDFGVSYLGRPIHNGEGEDVSETEALDLDDEAKELAKTVGTPAFYAPELCTIDPTDEPLPVTNAIDIWALGITLFCMLFARTPFVESEYVVMRSIAEEEVYIPAQRLLPVDSRPKSRPSSHGRGISPQWARKRNELEFVYEDLGDDLLDLLHKLLIKDPRKRITLEEIRHHPWVLADIPNPLRWFDESDPRHHQEHQKIEISNEELKAAVVPLNLVERAKSVVKSMLGKGRDLVMPGGTGRARGKSNAGSPATSAHSSSSTISQDARRSSIFGSEELFVTALRTSHGDSHGEHPLSKSVAASPEQEHPEKLAPRLNGTSDSSGRRKRMIHRPSPPHRAMTITSNTPSMRTVTQSDYQRGVVSRSPPPPPSPGLPGTPQEVASPGGSSLGGLLGGPGRIIDRVRARSRQRSFDTRGLSSERGSETGSVQSSDPHGEASVAISSATATGLVQQPDLLRGDFTPQSSAHNSPASSRSHSAASDYQYLQPTPGPLSRLGSNSSLTSTGRLEAYRKSPVSRPRQLNESTPEDWERAKVEQVRRRVNEHLQRQQAEMANAASSGTCGSPASTSNGTCPPSPDDHVKVRQESQVPSLTGASTPATPDEVLSPSGTADHLPPALASSSSDFGSAVSMSISNPSIPSAISEASSVDFGEADTNVGRKESSDDTLNSSGQYRHSDEHYDAGYSPDEEATINSDDDDFDSSSDSDGGLVMSRRRSAARAVPTSKARRGTGHSIRSKKSSRSGSSNTVRTRESMKKVRTRESSDEQTRVSLDIHEE</sequence>
<dbReference type="InterPro" id="IPR017441">
    <property type="entry name" value="Protein_kinase_ATP_BS"/>
</dbReference>
<reference evidence="12 13" key="1">
    <citation type="journal article" date="2012" name="PLoS Pathog.">
        <title>Diverse lifestyles and strategies of plant pathogenesis encoded in the genomes of eighteen Dothideomycetes fungi.</title>
        <authorList>
            <person name="Ohm R.A."/>
            <person name="Feau N."/>
            <person name="Henrissat B."/>
            <person name="Schoch C.L."/>
            <person name="Horwitz B.A."/>
            <person name="Barry K.W."/>
            <person name="Condon B.J."/>
            <person name="Copeland A.C."/>
            <person name="Dhillon B."/>
            <person name="Glaser F."/>
            <person name="Hesse C.N."/>
            <person name="Kosti I."/>
            <person name="LaButti K."/>
            <person name="Lindquist E.A."/>
            <person name="Lucas S."/>
            <person name="Salamov A.A."/>
            <person name="Bradshaw R.E."/>
            <person name="Ciuffetti L."/>
            <person name="Hamelin R.C."/>
            <person name="Kema G.H.J."/>
            <person name="Lawrence C."/>
            <person name="Scott J.A."/>
            <person name="Spatafora J.W."/>
            <person name="Turgeon B.G."/>
            <person name="de Wit P.J.G.M."/>
            <person name="Zhong S."/>
            <person name="Goodwin S.B."/>
            <person name="Grigoriev I.V."/>
        </authorList>
    </citation>
    <scope>NUCLEOTIDE SEQUENCE [LARGE SCALE GENOMIC DNA]</scope>
    <source>
        <strain evidence="12 13">SO2202</strain>
    </source>
</reference>
<comment type="catalytic activity">
    <reaction evidence="8">
        <text>L-seryl-[protein] + ATP = O-phospho-L-seryl-[protein] + ADP + H(+)</text>
        <dbReference type="Rhea" id="RHEA:17989"/>
        <dbReference type="Rhea" id="RHEA-COMP:9863"/>
        <dbReference type="Rhea" id="RHEA-COMP:11604"/>
        <dbReference type="ChEBI" id="CHEBI:15378"/>
        <dbReference type="ChEBI" id="CHEBI:29999"/>
        <dbReference type="ChEBI" id="CHEBI:30616"/>
        <dbReference type="ChEBI" id="CHEBI:83421"/>
        <dbReference type="ChEBI" id="CHEBI:456216"/>
        <dbReference type="EC" id="2.7.11.1"/>
    </reaction>
</comment>
<keyword evidence="3" id="KW-0808">Transferase</keyword>
<feature type="compositionally biased region" description="Polar residues" evidence="10">
    <location>
        <begin position="951"/>
        <end position="967"/>
    </location>
</feature>
<keyword evidence="6 9" id="KW-0067">ATP-binding</keyword>
<dbReference type="SMART" id="SM00220">
    <property type="entry name" value="S_TKc"/>
    <property type="match status" value="1"/>
</dbReference>
<dbReference type="InterPro" id="IPR000719">
    <property type="entry name" value="Prot_kinase_dom"/>
</dbReference>
<evidence type="ECO:0000256" key="6">
    <source>
        <dbReference type="ARBA" id="ARBA00022840"/>
    </source>
</evidence>
<dbReference type="HOGENOM" id="CLU_004329_1_1_1"/>
<evidence type="ECO:0000256" key="1">
    <source>
        <dbReference type="ARBA" id="ARBA00012513"/>
    </source>
</evidence>
<feature type="region of interest" description="Disordered" evidence="10">
    <location>
        <begin position="895"/>
        <end position="1049"/>
    </location>
</feature>
<evidence type="ECO:0000259" key="11">
    <source>
        <dbReference type="PROSITE" id="PS50011"/>
    </source>
</evidence>
<keyword evidence="5 12" id="KW-0418">Kinase</keyword>
<dbReference type="Pfam" id="PF00069">
    <property type="entry name" value="Pkinase"/>
    <property type="match status" value="2"/>
</dbReference>
<feature type="compositionally biased region" description="Polar residues" evidence="10">
    <location>
        <begin position="124"/>
        <end position="133"/>
    </location>
</feature>
<dbReference type="eggNOG" id="KOG0585">
    <property type="taxonomic scope" value="Eukaryota"/>
</dbReference>
<evidence type="ECO:0000256" key="3">
    <source>
        <dbReference type="ARBA" id="ARBA00022679"/>
    </source>
</evidence>
<keyword evidence="4 9" id="KW-0547">Nucleotide-binding</keyword>
<feature type="region of interest" description="Disordered" evidence="10">
    <location>
        <begin position="513"/>
        <end position="542"/>
    </location>
</feature>
<dbReference type="GeneID" id="27904387"/>
<dbReference type="SUPFAM" id="SSF56112">
    <property type="entry name" value="Protein kinase-like (PK-like)"/>
    <property type="match status" value="1"/>
</dbReference>
<dbReference type="OMA" id="HRVRETH"/>
<accession>M3C9G8</accession>
<dbReference type="EC" id="2.7.11.1" evidence="1"/>
<feature type="compositionally biased region" description="Basic residues" evidence="10">
    <location>
        <begin position="935"/>
        <end position="945"/>
    </location>
</feature>
<dbReference type="STRING" id="692275.M3C9G8"/>
<feature type="compositionally biased region" description="Basic and acidic residues" evidence="10">
    <location>
        <begin position="1"/>
        <end position="10"/>
    </location>
</feature>
<comment type="catalytic activity">
    <reaction evidence="7">
        <text>L-threonyl-[protein] + ATP = O-phospho-L-threonyl-[protein] + ADP + H(+)</text>
        <dbReference type="Rhea" id="RHEA:46608"/>
        <dbReference type="Rhea" id="RHEA-COMP:11060"/>
        <dbReference type="Rhea" id="RHEA-COMP:11605"/>
        <dbReference type="ChEBI" id="CHEBI:15378"/>
        <dbReference type="ChEBI" id="CHEBI:30013"/>
        <dbReference type="ChEBI" id="CHEBI:30616"/>
        <dbReference type="ChEBI" id="CHEBI:61977"/>
        <dbReference type="ChEBI" id="CHEBI:456216"/>
        <dbReference type="EC" id="2.7.11.1"/>
    </reaction>
</comment>
<feature type="compositionally biased region" description="Gly residues" evidence="10">
    <location>
        <begin position="997"/>
        <end position="1007"/>
    </location>
</feature>
<organism evidence="12 13">
    <name type="scientific">Sphaerulina musiva (strain SO2202)</name>
    <name type="common">Poplar stem canker fungus</name>
    <name type="synonym">Septoria musiva</name>
    <dbReference type="NCBI Taxonomy" id="692275"/>
    <lineage>
        <taxon>Eukaryota</taxon>
        <taxon>Fungi</taxon>
        <taxon>Dikarya</taxon>
        <taxon>Ascomycota</taxon>
        <taxon>Pezizomycotina</taxon>
        <taxon>Dothideomycetes</taxon>
        <taxon>Dothideomycetidae</taxon>
        <taxon>Mycosphaerellales</taxon>
        <taxon>Mycosphaerellaceae</taxon>
        <taxon>Sphaerulina</taxon>
    </lineage>
</organism>
<feature type="compositionally biased region" description="Polar residues" evidence="10">
    <location>
        <begin position="521"/>
        <end position="540"/>
    </location>
</feature>
<evidence type="ECO:0000313" key="13">
    <source>
        <dbReference type="Proteomes" id="UP000016931"/>
    </source>
</evidence>
<evidence type="ECO:0000256" key="2">
    <source>
        <dbReference type="ARBA" id="ARBA00022527"/>
    </source>
</evidence>
<evidence type="ECO:0000256" key="7">
    <source>
        <dbReference type="ARBA" id="ARBA00047899"/>
    </source>
</evidence>
<dbReference type="PANTHER" id="PTHR43895:SF152">
    <property type="entry name" value="SERINE_THREONINE-PROTEIN KINASE TOS3"/>
    <property type="match status" value="1"/>
</dbReference>
<protein>
    <recommendedName>
        <fullName evidence="1">non-specific serine/threonine protein kinase</fullName>
        <ecNumber evidence="1">2.7.11.1</ecNumber>
    </recommendedName>
</protein>
<feature type="compositionally biased region" description="Low complexity" evidence="10">
    <location>
        <begin position="861"/>
        <end position="874"/>
    </location>
</feature>
<proteinExistence type="predicted"/>
<feature type="compositionally biased region" description="Polar residues" evidence="10">
    <location>
        <begin position="1195"/>
        <end position="1208"/>
    </location>
</feature>
<feature type="compositionally biased region" description="Low complexity" evidence="10">
    <location>
        <begin position="1074"/>
        <end position="1090"/>
    </location>
</feature>
<feature type="compositionally biased region" description="Low complexity" evidence="10">
    <location>
        <begin position="1226"/>
        <end position="1256"/>
    </location>
</feature>
<dbReference type="GO" id="GO:0005524">
    <property type="term" value="F:ATP binding"/>
    <property type="evidence" value="ECO:0007669"/>
    <property type="project" value="UniProtKB-UniRule"/>
</dbReference>
<feature type="region of interest" description="Disordered" evidence="10">
    <location>
        <begin position="841"/>
        <end position="879"/>
    </location>
</feature>
<dbReference type="InterPro" id="IPR011009">
    <property type="entry name" value="Kinase-like_dom_sf"/>
</dbReference>
<keyword evidence="13" id="KW-1185">Reference proteome</keyword>
<dbReference type="Proteomes" id="UP000016931">
    <property type="component" value="Unassembled WGS sequence"/>
</dbReference>
<dbReference type="OrthoDB" id="68483at2759"/>
<dbReference type="Gene3D" id="3.30.200.20">
    <property type="entry name" value="Phosphorylase Kinase, domain 1"/>
    <property type="match status" value="1"/>
</dbReference>
<evidence type="ECO:0000256" key="4">
    <source>
        <dbReference type="ARBA" id="ARBA00022741"/>
    </source>
</evidence>
<feature type="compositionally biased region" description="Basic and acidic residues" evidence="10">
    <location>
        <begin position="1138"/>
        <end position="1156"/>
    </location>
</feature>
<dbReference type="GO" id="GO:0042149">
    <property type="term" value="P:cellular response to glucose starvation"/>
    <property type="evidence" value="ECO:0007669"/>
    <property type="project" value="UniProtKB-ARBA"/>
</dbReference>
<evidence type="ECO:0000256" key="10">
    <source>
        <dbReference type="SAM" id="MobiDB-lite"/>
    </source>
</evidence>
<feature type="region of interest" description="Disordered" evidence="10">
    <location>
        <begin position="1065"/>
        <end position="1385"/>
    </location>
</feature>
<feature type="binding site" evidence="9">
    <location>
        <position position="304"/>
    </location>
    <ligand>
        <name>ATP</name>
        <dbReference type="ChEBI" id="CHEBI:30616"/>
    </ligand>
</feature>
<keyword evidence="2" id="KW-0723">Serine/threonine-protein kinase</keyword>
<feature type="compositionally biased region" description="Basic and acidic residues" evidence="10">
    <location>
        <begin position="1358"/>
        <end position="1385"/>
    </location>
</feature>
<gene>
    <name evidence="12" type="ORF">SEPMUDRAFT_152112</name>
</gene>
<feature type="compositionally biased region" description="Low complexity" evidence="10">
    <location>
        <begin position="986"/>
        <end position="996"/>
    </location>
</feature>
<name>M3C9G8_SPHMS</name>
<feature type="region of interest" description="Disordered" evidence="10">
    <location>
        <begin position="67"/>
        <end position="134"/>
    </location>
</feature>
<evidence type="ECO:0000256" key="8">
    <source>
        <dbReference type="ARBA" id="ARBA00048679"/>
    </source>
</evidence>
<dbReference type="Gene3D" id="1.10.510.10">
    <property type="entry name" value="Transferase(Phosphotransferase) domain 1"/>
    <property type="match status" value="1"/>
</dbReference>
<dbReference type="GO" id="GO:0007165">
    <property type="term" value="P:signal transduction"/>
    <property type="evidence" value="ECO:0007669"/>
    <property type="project" value="TreeGrafter"/>
</dbReference>
<feature type="compositionally biased region" description="Acidic residues" evidence="10">
    <location>
        <begin position="1295"/>
        <end position="1312"/>
    </location>
</feature>
<dbReference type="EMBL" id="KB456271">
    <property type="protein sequence ID" value="EMF08460.1"/>
    <property type="molecule type" value="Genomic_DNA"/>
</dbReference>
<feature type="compositionally biased region" description="Pro residues" evidence="10">
    <location>
        <begin position="975"/>
        <end position="985"/>
    </location>
</feature>
<feature type="region of interest" description="Disordered" evidence="10">
    <location>
        <begin position="1"/>
        <end position="50"/>
    </location>
</feature>
<evidence type="ECO:0000313" key="12">
    <source>
        <dbReference type="EMBL" id="EMF08460.1"/>
    </source>
</evidence>
<evidence type="ECO:0000256" key="9">
    <source>
        <dbReference type="PROSITE-ProRule" id="PRU10141"/>
    </source>
</evidence>
<feature type="domain" description="Protein kinase" evidence="11">
    <location>
        <begin position="274"/>
        <end position="785"/>
    </location>
</feature>
<dbReference type="PROSITE" id="PS50011">
    <property type="entry name" value="PROTEIN_KINASE_DOM"/>
    <property type="match status" value="1"/>
</dbReference>
<feature type="compositionally biased region" description="Basic and acidic residues" evidence="10">
    <location>
        <begin position="896"/>
        <end position="906"/>
    </location>
</feature>
<dbReference type="FunFam" id="3.30.200.20:FF:000206">
    <property type="entry name" value="Serine/threonine-protein kinase Ssp1"/>
    <property type="match status" value="1"/>
</dbReference>
<dbReference type="GO" id="GO:0004674">
    <property type="term" value="F:protein serine/threonine kinase activity"/>
    <property type="evidence" value="ECO:0007669"/>
    <property type="project" value="UniProtKB-KW"/>
</dbReference>
<dbReference type="RefSeq" id="XP_016756581.1">
    <property type="nucleotide sequence ID" value="XM_016907250.1"/>
</dbReference>